<dbReference type="PANTHER" id="PTHR34818:SF1">
    <property type="entry name" value="PROTEIN BLI-3"/>
    <property type="match status" value="1"/>
</dbReference>
<dbReference type="KEGG" id="csq:CSCA_2365"/>
<dbReference type="Proteomes" id="UP000033115">
    <property type="component" value="Chromosome"/>
</dbReference>
<keyword evidence="3" id="KW-1185">Reference proteome</keyword>
<reference evidence="2 3" key="1">
    <citation type="journal article" date="2015" name="J. Biotechnol.">
        <title>Complete genome sequence of a malodorant-producing acetogen, Clostridium scatologenes ATCC 25775(T).</title>
        <authorList>
            <person name="Zhu Z."/>
            <person name="Guo T."/>
            <person name="Zheng H."/>
            <person name="Song T."/>
            <person name="Ouyang P."/>
            <person name="Xie J."/>
        </authorList>
    </citation>
    <scope>NUCLEOTIDE SEQUENCE [LARGE SCALE GENOMIC DNA]</scope>
    <source>
        <strain evidence="2 3">ATCC 25775</strain>
    </source>
</reference>
<dbReference type="InterPro" id="IPR012349">
    <property type="entry name" value="Split_barrel_FMN-bd"/>
</dbReference>
<dbReference type="PANTHER" id="PTHR34818">
    <property type="entry name" value="PROTEIN BLI-3"/>
    <property type="match status" value="1"/>
</dbReference>
<dbReference type="InterPro" id="IPR011576">
    <property type="entry name" value="Pyridox_Oxase_N"/>
</dbReference>
<organism evidence="2 3">
    <name type="scientific">Clostridium scatologenes</name>
    <dbReference type="NCBI Taxonomy" id="1548"/>
    <lineage>
        <taxon>Bacteria</taxon>
        <taxon>Bacillati</taxon>
        <taxon>Bacillota</taxon>
        <taxon>Clostridia</taxon>
        <taxon>Eubacteriales</taxon>
        <taxon>Clostridiaceae</taxon>
        <taxon>Clostridium</taxon>
    </lineage>
</organism>
<dbReference type="SUPFAM" id="SSF50475">
    <property type="entry name" value="FMN-binding split barrel"/>
    <property type="match status" value="1"/>
</dbReference>
<evidence type="ECO:0000313" key="2">
    <source>
        <dbReference type="EMBL" id="AKA69490.1"/>
    </source>
</evidence>
<accession>A0A0E3M9E7</accession>
<dbReference type="AlphaFoldDB" id="A0A0E3M9E7"/>
<feature type="domain" description="Pyridoxamine 5'-phosphate oxidase N-terminal" evidence="1">
    <location>
        <begin position="2"/>
        <end position="89"/>
    </location>
</feature>
<gene>
    <name evidence="2" type="ORF">CSCA_2365</name>
</gene>
<name>A0A0E3M9E7_CLOSL</name>
<sequence>MDEVLKFLTDNKIFYLATVNGDNPALRPFGFVMKHDNKLCFCTGNTKDVYKQLKANPKCQISATSPEGKWLRLNGKVVFNTTKEAQEAALNIMPMLKNIYKVGDGIFEIFYIDEAEATFYDMMTVSHTVKF</sequence>
<evidence type="ECO:0000313" key="3">
    <source>
        <dbReference type="Proteomes" id="UP000033115"/>
    </source>
</evidence>
<protein>
    <submittedName>
        <fullName evidence="2">Pyridoxamine 5'-phosphate oxidase-related FMN-binding</fullName>
    </submittedName>
</protein>
<evidence type="ECO:0000259" key="1">
    <source>
        <dbReference type="Pfam" id="PF01243"/>
    </source>
</evidence>
<dbReference type="HOGENOM" id="CLU_137964_2_0_9"/>
<dbReference type="RefSeq" id="WP_029160253.1">
    <property type="nucleotide sequence ID" value="NZ_CP009933.1"/>
</dbReference>
<dbReference type="Pfam" id="PF01243">
    <property type="entry name" value="PNPOx_N"/>
    <property type="match status" value="1"/>
</dbReference>
<dbReference type="EMBL" id="CP009933">
    <property type="protein sequence ID" value="AKA69490.1"/>
    <property type="molecule type" value="Genomic_DNA"/>
</dbReference>
<proteinExistence type="predicted"/>
<dbReference type="Gene3D" id="2.30.110.10">
    <property type="entry name" value="Electron Transport, Fmn-binding Protein, Chain A"/>
    <property type="match status" value="1"/>
</dbReference>
<dbReference type="InterPro" id="IPR052917">
    <property type="entry name" value="Stress-Dev_Protein"/>
</dbReference>